<dbReference type="EMBL" id="JBHSMI010000015">
    <property type="protein sequence ID" value="MFC5402868.1"/>
    <property type="molecule type" value="Genomic_DNA"/>
</dbReference>
<dbReference type="PROSITE" id="PS50206">
    <property type="entry name" value="RHODANESE_3"/>
    <property type="match status" value="1"/>
</dbReference>
<dbReference type="Gene3D" id="3.40.250.10">
    <property type="entry name" value="Rhodanese-like domain"/>
    <property type="match status" value="1"/>
</dbReference>
<proteinExistence type="predicted"/>
<reference evidence="3" key="1">
    <citation type="journal article" date="2019" name="Int. J. Syst. Evol. Microbiol.">
        <title>The Global Catalogue of Microorganisms (GCM) 10K type strain sequencing project: providing services to taxonomists for standard genome sequencing and annotation.</title>
        <authorList>
            <consortium name="The Broad Institute Genomics Platform"/>
            <consortium name="The Broad Institute Genome Sequencing Center for Infectious Disease"/>
            <person name="Wu L."/>
            <person name="Ma J."/>
        </authorList>
    </citation>
    <scope>NUCLEOTIDE SEQUENCE [LARGE SCALE GENOMIC DNA]</scope>
    <source>
        <strain evidence="3">CGMCC 1.18575</strain>
    </source>
</reference>
<sequence length="109" mass="12350">MNTTTIIGLLLIAAIAMLIVRGRRACAGMANYTSEQFEEKLKGSPKPMLVDVREQAEYGTGHLLGAVLRSKRNRQRRLSARRDFLMERKGRPITEKEVAIDELSLYCRV</sequence>
<dbReference type="Proteomes" id="UP001596113">
    <property type="component" value="Unassembled WGS sequence"/>
</dbReference>
<evidence type="ECO:0000259" key="1">
    <source>
        <dbReference type="PROSITE" id="PS50206"/>
    </source>
</evidence>
<keyword evidence="3" id="KW-1185">Reference proteome</keyword>
<dbReference type="SUPFAM" id="SSF52821">
    <property type="entry name" value="Rhodanese/Cell cycle control phosphatase"/>
    <property type="match status" value="1"/>
</dbReference>
<evidence type="ECO:0000313" key="3">
    <source>
        <dbReference type="Proteomes" id="UP001596113"/>
    </source>
</evidence>
<name>A0ABW0HP97_9BACL</name>
<protein>
    <submittedName>
        <fullName evidence="2">Rhodanese-like domain-containing protein</fullName>
    </submittedName>
</protein>
<gene>
    <name evidence="2" type="ORF">ACFPOF_08950</name>
</gene>
<dbReference type="Pfam" id="PF00581">
    <property type="entry name" value="Rhodanese"/>
    <property type="match status" value="1"/>
</dbReference>
<dbReference type="InterPro" id="IPR036873">
    <property type="entry name" value="Rhodanese-like_dom_sf"/>
</dbReference>
<dbReference type="RefSeq" id="WP_378131699.1">
    <property type="nucleotide sequence ID" value="NZ_JBHSMI010000015.1"/>
</dbReference>
<evidence type="ECO:0000313" key="2">
    <source>
        <dbReference type="EMBL" id="MFC5402868.1"/>
    </source>
</evidence>
<feature type="domain" description="Rhodanese" evidence="1">
    <location>
        <begin position="43"/>
        <end position="67"/>
    </location>
</feature>
<dbReference type="InterPro" id="IPR001763">
    <property type="entry name" value="Rhodanese-like_dom"/>
</dbReference>
<organism evidence="2 3">
    <name type="scientific">Cohnella soli</name>
    <dbReference type="NCBI Taxonomy" id="425005"/>
    <lineage>
        <taxon>Bacteria</taxon>
        <taxon>Bacillati</taxon>
        <taxon>Bacillota</taxon>
        <taxon>Bacilli</taxon>
        <taxon>Bacillales</taxon>
        <taxon>Paenibacillaceae</taxon>
        <taxon>Cohnella</taxon>
    </lineage>
</organism>
<comment type="caution">
    <text evidence="2">The sequence shown here is derived from an EMBL/GenBank/DDBJ whole genome shotgun (WGS) entry which is preliminary data.</text>
</comment>
<accession>A0ABW0HP97</accession>